<evidence type="ECO:0000313" key="12">
    <source>
        <dbReference type="EMBL" id="CAE2331292.1"/>
    </source>
</evidence>
<sequence length="469" mass="52696">MQGEGSKLRERVFSKFADCNPSAMWKNTACRIESLSSALSKPYTSSPKTLSHETMRVSPQEWGVDEVCAWLQEEGLHEFVAIARDHIITGAVLLSIQEEDLRVDPLASALKEARVDKFGRVRQFVLSIRELVDQHRQTLNLLHDQPQDRRSKSATSAFVASLYKPEPLSSALLRLGCSLTWAAFVMMATASVMTFVHDRVPDMAKHPPLPDVVLDNIPVIPGAFEASEVCIILLASIFALTCIFHVHRLVILRRVFAITGSVFMLRCCTMLVTSLSVPGIHLKCRPFPEQMTIEDKIAHAWKIASTFGSTLQGTRTCGDYMFSGHTAMLTILNRFVCAYSPRTWTPLHTFSAVLNGFGMFCILAAHEHYTLDVFMGFYIATRTFQSYHTVAHADVSDNEGLASTRRWFPMVSFLEENCSGVVPFEYEIPFSRRLQSLLFKRANSAASPTSHARNPFNRSDSEERSYKEL</sequence>
<dbReference type="Gene3D" id="1.10.150.50">
    <property type="entry name" value="Transcription Factor, Ets-1"/>
    <property type="match status" value="1"/>
</dbReference>
<gene>
    <name evidence="12" type="ORF">GTHE00462_LOCUS33369</name>
</gene>
<dbReference type="AlphaFoldDB" id="A0A7S4PD64"/>
<evidence type="ECO:0000256" key="10">
    <source>
        <dbReference type="SAM" id="Phobius"/>
    </source>
</evidence>
<dbReference type="SMART" id="SM00454">
    <property type="entry name" value="SAM"/>
    <property type="match status" value="1"/>
</dbReference>
<evidence type="ECO:0000256" key="1">
    <source>
        <dbReference type="ARBA" id="ARBA00004141"/>
    </source>
</evidence>
<keyword evidence="8 10" id="KW-0472">Membrane</keyword>
<feature type="transmembrane region" description="Helical" evidence="10">
    <location>
        <begin position="255"/>
        <end position="277"/>
    </location>
</feature>
<dbReference type="PROSITE" id="PS50105">
    <property type="entry name" value="SAM_DOMAIN"/>
    <property type="match status" value="1"/>
</dbReference>
<feature type="region of interest" description="Disordered" evidence="9">
    <location>
        <begin position="447"/>
        <end position="469"/>
    </location>
</feature>
<dbReference type="InterPro" id="IPR013761">
    <property type="entry name" value="SAM/pointed_sf"/>
</dbReference>
<dbReference type="SUPFAM" id="SSF47769">
    <property type="entry name" value="SAM/Pointed domain"/>
    <property type="match status" value="1"/>
</dbReference>
<accession>A0A7S4PD64</accession>
<evidence type="ECO:0000256" key="5">
    <source>
        <dbReference type="ARBA" id="ARBA00022919"/>
    </source>
</evidence>
<keyword evidence="6 10" id="KW-1133">Transmembrane helix</keyword>
<dbReference type="GO" id="GO:0005886">
    <property type="term" value="C:plasma membrane"/>
    <property type="evidence" value="ECO:0007669"/>
    <property type="project" value="TreeGrafter"/>
</dbReference>
<feature type="domain" description="SAM" evidence="11">
    <location>
        <begin position="62"/>
        <end position="134"/>
    </location>
</feature>
<dbReference type="GO" id="GO:0046513">
    <property type="term" value="P:ceramide biosynthetic process"/>
    <property type="evidence" value="ECO:0007669"/>
    <property type="project" value="TreeGrafter"/>
</dbReference>
<dbReference type="GO" id="GO:0047493">
    <property type="term" value="F:ceramide cholinephosphotransferase activity"/>
    <property type="evidence" value="ECO:0007669"/>
    <property type="project" value="TreeGrafter"/>
</dbReference>
<evidence type="ECO:0000256" key="8">
    <source>
        <dbReference type="ARBA" id="ARBA00023136"/>
    </source>
</evidence>
<feature type="transmembrane region" description="Helical" evidence="10">
    <location>
        <begin position="171"/>
        <end position="197"/>
    </location>
</feature>
<dbReference type="GO" id="GO:0005789">
    <property type="term" value="C:endoplasmic reticulum membrane"/>
    <property type="evidence" value="ECO:0007669"/>
    <property type="project" value="TreeGrafter"/>
</dbReference>
<evidence type="ECO:0000256" key="2">
    <source>
        <dbReference type="ARBA" id="ARBA00005441"/>
    </source>
</evidence>
<feature type="transmembrane region" description="Helical" evidence="10">
    <location>
        <begin position="217"/>
        <end position="243"/>
    </location>
</feature>
<dbReference type="GO" id="GO:0033188">
    <property type="term" value="F:sphingomyelin synthase activity"/>
    <property type="evidence" value="ECO:0007669"/>
    <property type="project" value="TreeGrafter"/>
</dbReference>
<keyword evidence="4 10" id="KW-0812">Transmembrane</keyword>
<dbReference type="EMBL" id="HBKN01042648">
    <property type="protein sequence ID" value="CAE2331292.1"/>
    <property type="molecule type" value="Transcribed_RNA"/>
</dbReference>
<evidence type="ECO:0000256" key="6">
    <source>
        <dbReference type="ARBA" id="ARBA00022989"/>
    </source>
</evidence>
<feature type="compositionally biased region" description="Basic and acidic residues" evidence="9">
    <location>
        <begin position="459"/>
        <end position="469"/>
    </location>
</feature>
<feature type="compositionally biased region" description="Polar residues" evidence="9">
    <location>
        <begin position="447"/>
        <end position="458"/>
    </location>
</feature>
<dbReference type="InterPro" id="IPR025749">
    <property type="entry name" value="Sphingomyelin_synth-like_dom"/>
</dbReference>
<organism evidence="12">
    <name type="scientific">Guillardia theta</name>
    <name type="common">Cryptophyte</name>
    <name type="synonym">Cryptomonas phi</name>
    <dbReference type="NCBI Taxonomy" id="55529"/>
    <lineage>
        <taxon>Eukaryota</taxon>
        <taxon>Cryptophyceae</taxon>
        <taxon>Pyrenomonadales</taxon>
        <taxon>Geminigeraceae</taxon>
        <taxon>Guillardia</taxon>
    </lineage>
</organism>
<dbReference type="Pfam" id="PF14360">
    <property type="entry name" value="PAP2_C"/>
    <property type="match status" value="1"/>
</dbReference>
<dbReference type="InterPro" id="IPR001660">
    <property type="entry name" value="SAM"/>
</dbReference>
<keyword evidence="3" id="KW-0808">Transferase</keyword>
<keyword evidence="7" id="KW-0443">Lipid metabolism</keyword>
<dbReference type="InterPro" id="IPR045221">
    <property type="entry name" value="Sphingomyelin_synth-like"/>
</dbReference>
<reference evidence="12" key="1">
    <citation type="submission" date="2021-01" db="EMBL/GenBank/DDBJ databases">
        <authorList>
            <person name="Corre E."/>
            <person name="Pelletier E."/>
            <person name="Niang G."/>
            <person name="Scheremetjew M."/>
            <person name="Finn R."/>
            <person name="Kale V."/>
            <person name="Holt S."/>
            <person name="Cochrane G."/>
            <person name="Meng A."/>
            <person name="Brown T."/>
            <person name="Cohen L."/>
        </authorList>
    </citation>
    <scope>NUCLEOTIDE SEQUENCE</scope>
    <source>
        <strain evidence="12">CCMP 2712</strain>
    </source>
</reference>
<dbReference type="PANTHER" id="PTHR21290:SF25">
    <property type="entry name" value="SPHINGOMYELIN SYNTHASE-RELATED PROTEIN 1"/>
    <property type="match status" value="1"/>
</dbReference>
<evidence type="ECO:0000259" key="11">
    <source>
        <dbReference type="PROSITE" id="PS50105"/>
    </source>
</evidence>
<dbReference type="GO" id="GO:0000139">
    <property type="term" value="C:Golgi membrane"/>
    <property type="evidence" value="ECO:0007669"/>
    <property type="project" value="TreeGrafter"/>
</dbReference>
<dbReference type="Pfam" id="PF00536">
    <property type="entry name" value="SAM_1"/>
    <property type="match status" value="1"/>
</dbReference>
<keyword evidence="5" id="KW-0746">Sphingolipid metabolism</keyword>
<evidence type="ECO:0000256" key="4">
    <source>
        <dbReference type="ARBA" id="ARBA00022692"/>
    </source>
</evidence>
<evidence type="ECO:0000256" key="7">
    <source>
        <dbReference type="ARBA" id="ARBA00023098"/>
    </source>
</evidence>
<comment type="subcellular location">
    <subcellularLocation>
        <location evidence="1">Membrane</location>
        <topology evidence="1">Multi-pass membrane protein</topology>
    </subcellularLocation>
</comment>
<name>A0A7S4PD64_GUITH</name>
<dbReference type="PANTHER" id="PTHR21290">
    <property type="entry name" value="SPHINGOMYELIN SYNTHETASE"/>
    <property type="match status" value="1"/>
</dbReference>
<proteinExistence type="inferred from homology"/>
<protein>
    <recommendedName>
        <fullName evidence="11">SAM domain-containing protein</fullName>
    </recommendedName>
</protein>
<evidence type="ECO:0000256" key="9">
    <source>
        <dbReference type="SAM" id="MobiDB-lite"/>
    </source>
</evidence>
<evidence type="ECO:0000256" key="3">
    <source>
        <dbReference type="ARBA" id="ARBA00022679"/>
    </source>
</evidence>
<comment type="similarity">
    <text evidence="2">Belongs to the sphingomyelin synthase family.</text>
</comment>